<dbReference type="InterPro" id="IPR019823">
    <property type="entry name" value="Mechanosensitive_channel_CS"/>
</dbReference>
<evidence type="ECO:0000256" key="6">
    <source>
        <dbReference type="ARBA" id="ARBA00022989"/>
    </source>
</evidence>
<feature type="transmembrane region" description="Helical" evidence="10">
    <location>
        <begin position="21"/>
        <end position="39"/>
    </location>
</feature>
<evidence type="ECO:0000256" key="4">
    <source>
        <dbReference type="ARBA" id="ARBA00022475"/>
    </source>
</evidence>
<keyword evidence="5 10" id="KW-0812">Transmembrane</keyword>
<evidence type="ECO:0000256" key="5">
    <source>
        <dbReference type="ARBA" id="ARBA00022692"/>
    </source>
</evidence>
<proteinExistence type="inferred from homology"/>
<dbReference type="Pfam" id="PF01741">
    <property type="entry name" value="MscL"/>
    <property type="match status" value="1"/>
</dbReference>
<dbReference type="Proteomes" id="UP000186015">
    <property type="component" value="Unassembled WGS sequence"/>
</dbReference>
<dbReference type="Gene3D" id="1.10.1200.120">
    <property type="entry name" value="Large-conductance mechanosensitive channel, MscL, domain 1"/>
    <property type="match status" value="1"/>
</dbReference>
<keyword evidence="7 10" id="KW-0406">Ion transport</keyword>
<evidence type="ECO:0000313" key="12">
    <source>
        <dbReference type="Proteomes" id="UP000186015"/>
    </source>
</evidence>
<dbReference type="InterPro" id="IPR001185">
    <property type="entry name" value="MS_channel"/>
</dbReference>
<accession>A0A1H7GY60</accession>
<comment type="similarity">
    <text evidence="2 10">Belongs to the MscL family.</text>
</comment>
<evidence type="ECO:0000256" key="2">
    <source>
        <dbReference type="ARBA" id="ARBA00007254"/>
    </source>
</evidence>
<keyword evidence="9 10" id="KW-0407">Ion channel</keyword>
<keyword evidence="8 10" id="KW-0472">Membrane</keyword>
<reference evidence="11 12" key="1">
    <citation type="submission" date="2016-10" db="EMBL/GenBank/DDBJ databases">
        <authorList>
            <person name="de Groot N.N."/>
        </authorList>
    </citation>
    <scope>NUCLEOTIDE SEQUENCE [LARGE SCALE GENOMIC DNA]</scope>
    <source>
        <strain evidence="11 12">KH2T6</strain>
    </source>
</reference>
<evidence type="ECO:0000256" key="8">
    <source>
        <dbReference type="ARBA" id="ARBA00023136"/>
    </source>
</evidence>
<dbReference type="InterPro" id="IPR036019">
    <property type="entry name" value="MscL_channel"/>
</dbReference>
<name>A0A1H7GY60_RUMAL</name>
<comment type="function">
    <text evidence="10">Channel that opens in response to stretch forces in the membrane lipid bilayer. May participate in the regulation of osmotic pressure changes within the cell.</text>
</comment>
<dbReference type="PRINTS" id="PR01264">
    <property type="entry name" value="MECHCHANNEL"/>
</dbReference>
<dbReference type="OrthoDB" id="9810350at2"/>
<dbReference type="GO" id="GO:0005886">
    <property type="term" value="C:plasma membrane"/>
    <property type="evidence" value="ECO:0007669"/>
    <property type="project" value="UniProtKB-SubCell"/>
</dbReference>
<dbReference type="SUPFAM" id="SSF81330">
    <property type="entry name" value="Gated mechanosensitive channel"/>
    <property type="match status" value="1"/>
</dbReference>
<keyword evidence="4 10" id="KW-1003">Cell membrane</keyword>
<dbReference type="PANTHER" id="PTHR30266:SF2">
    <property type="entry name" value="LARGE-CONDUCTANCE MECHANOSENSITIVE CHANNEL"/>
    <property type="match status" value="1"/>
</dbReference>
<dbReference type="AlphaFoldDB" id="A0A1H7GY60"/>
<keyword evidence="3 10" id="KW-0813">Transport</keyword>
<evidence type="ECO:0000256" key="3">
    <source>
        <dbReference type="ARBA" id="ARBA00022448"/>
    </source>
</evidence>
<dbReference type="InterPro" id="IPR037673">
    <property type="entry name" value="MSC/AndL"/>
</dbReference>
<dbReference type="GO" id="GO:0008381">
    <property type="term" value="F:mechanosensitive monoatomic ion channel activity"/>
    <property type="evidence" value="ECO:0007669"/>
    <property type="project" value="UniProtKB-UniRule"/>
</dbReference>
<protein>
    <recommendedName>
        <fullName evidence="10">Large-conductance mechanosensitive channel</fullName>
    </recommendedName>
</protein>
<keyword evidence="6 10" id="KW-1133">Transmembrane helix</keyword>
<dbReference type="PANTHER" id="PTHR30266">
    <property type="entry name" value="MECHANOSENSITIVE CHANNEL MSCL"/>
    <property type="match status" value="1"/>
</dbReference>
<evidence type="ECO:0000256" key="9">
    <source>
        <dbReference type="ARBA" id="ARBA00023303"/>
    </source>
</evidence>
<sequence length="158" mass="16880">MFKKFMTEFKEFALKGNVMDMAIGVIIGGAFSTIVTSLTDNFINPLIGLITGGAKTDENGNVIVSAGKWAVRGVEFNYGAFISSVVNFLIIALILFILLKAVNKALTIGKKKEEEEEAPAEPSAEEKLLTEIRDLLTAGATPEALAKIEAAKADAAKE</sequence>
<dbReference type="PROSITE" id="PS01327">
    <property type="entry name" value="MSCL"/>
    <property type="match status" value="1"/>
</dbReference>
<comment type="subcellular location">
    <subcellularLocation>
        <location evidence="1 10">Cell membrane</location>
        <topology evidence="1 10">Multi-pass membrane protein</topology>
    </subcellularLocation>
</comment>
<evidence type="ECO:0000256" key="7">
    <source>
        <dbReference type="ARBA" id="ARBA00023065"/>
    </source>
</evidence>
<evidence type="ECO:0000256" key="10">
    <source>
        <dbReference type="HAMAP-Rule" id="MF_00115"/>
    </source>
</evidence>
<gene>
    <name evidence="10" type="primary">mscL</name>
    <name evidence="11" type="ORF">SAMN05216469_102266</name>
</gene>
<comment type="subunit">
    <text evidence="10">Homopentamer.</text>
</comment>
<dbReference type="NCBIfam" id="TIGR00220">
    <property type="entry name" value="mscL"/>
    <property type="match status" value="1"/>
</dbReference>
<feature type="transmembrane region" description="Helical" evidence="10">
    <location>
        <begin position="78"/>
        <end position="102"/>
    </location>
</feature>
<dbReference type="HAMAP" id="MF_00115">
    <property type="entry name" value="MscL"/>
    <property type="match status" value="1"/>
</dbReference>
<dbReference type="EMBL" id="FOAT01000002">
    <property type="protein sequence ID" value="SEK41590.1"/>
    <property type="molecule type" value="Genomic_DNA"/>
</dbReference>
<organism evidence="11 12">
    <name type="scientific">Ruminococcus albus</name>
    <dbReference type="NCBI Taxonomy" id="1264"/>
    <lineage>
        <taxon>Bacteria</taxon>
        <taxon>Bacillati</taxon>
        <taxon>Bacillota</taxon>
        <taxon>Clostridia</taxon>
        <taxon>Eubacteriales</taxon>
        <taxon>Oscillospiraceae</taxon>
        <taxon>Ruminococcus</taxon>
    </lineage>
</organism>
<dbReference type="RefSeq" id="WP_074829638.1">
    <property type="nucleotide sequence ID" value="NZ_FOAT01000002.1"/>
</dbReference>
<evidence type="ECO:0000256" key="1">
    <source>
        <dbReference type="ARBA" id="ARBA00004651"/>
    </source>
</evidence>
<evidence type="ECO:0000313" key="11">
    <source>
        <dbReference type="EMBL" id="SEK41590.1"/>
    </source>
</evidence>